<accession>A0A2W2DSW4</accession>
<dbReference type="InterPro" id="IPR041698">
    <property type="entry name" value="Methyltransf_25"/>
</dbReference>
<proteinExistence type="predicted"/>
<name>A0A2W2DSW4_9ACTN</name>
<dbReference type="PANTHER" id="PTHR43464">
    <property type="entry name" value="METHYLTRANSFERASE"/>
    <property type="match status" value="1"/>
</dbReference>
<keyword evidence="3" id="KW-0949">S-adenosyl-L-methionine</keyword>
<evidence type="ECO:0000256" key="1">
    <source>
        <dbReference type="ARBA" id="ARBA00022603"/>
    </source>
</evidence>
<dbReference type="Gene3D" id="3.40.50.150">
    <property type="entry name" value="Vaccinia Virus protein VP39"/>
    <property type="match status" value="1"/>
</dbReference>
<dbReference type="Pfam" id="PF13649">
    <property type="entry name" value="Methyltransf_25"/>
    <property type="match status" value="1"/>
</dbReference>
<dbReference type="OrthoDB" id="3636702at2"/>
<evidence type="ECO:0000256" key="2">
    <source>
        <dbReference type="ARBA" id="ARBA00022679"/>
    </source>
</evidence>
<gene>
    <name evidence="4" type="ORF">C1I93_03350</name>
</gene>
<dbReference type="GO" id="GO:0008168">
    <property type="term" value="F:methyltransferase activity"/>
    <property type="evidence" value="ECO:0007669"/>
    <property type="project" value="UniProtKB-KW"/>
</dbReference>
<organism evidence="4 5">
    <name type="scientific">Micromonospora endophytica</name>
    <dbReference type="NCBI Taxonomy" id="515350"/>
    <lineage>
        <taxon>Bacteria</taxon>
        <taxon>Bacillati</taxon>
        <taxon>Actinomycetota</taxon>
        <taxon>Actinomycetes</taxon>
        <taxon>Micromonosporales</taxon>
        <taxon>Micromonosporaceae</taxon>
        <taxon>Micromonospora</taxon>
    </lineage>
</organism>
<keyword evidence="2" id="KW-0808">Transferase</keyword>
<dbReference type="InterPro" id="IPR029063">
    <property type="entry name" value="SAM-dependent_MTases_sf"/>
</dbReference>
<evidence type="ECO:0000256" key="3">
    <source>
        <dbReference type="ARBA" id="ARBA00022691"/>
    </source>
</evidence>
<evidence type="ECO:0000313" key="5">
    <source>
        <dbReference type="Proteomes" id="UP000248627"/>
    </source>
</evidence>
<dbReference type="GO" id="GO:0032259">
    <property type="term" value="P:methylation"/>
    <property type="evidence" value="ECO:0007669"/>
    <property type="project" value="UniProtKB-KW"/>
</dbReference>
<dbReference type="SUPFAM" id="SSF53335">
    <property type="entry name" value="S-adenosyl-L-methionine-dependent methyltransferases"/>
    <property type="match status" value="1"/>
</dbReference>
<dbReference type="RefSeq" id="WP_111241721.1">
    <property type="nucleotide sequence ID" value="NZ_AP023358.1"/>
</dbReference>
<comment type="caution">
    <text evidence="4">The sequence shown here is derived from an EMBL/GenBank/DDBJ whole genome shotgun (WGS) entry which is preliminary data.</text>
</comment>
<dbReference type="CDD" id="cd02440">
    <property type="entry name" value="AdoMet_MTases"/>
    <property type="match status" value="1"/>
</dbReference>
<keyword evidence="5" id="KW-1185">Reference proteome</keyword>
<sequence>MTATTAVWEGTAQVRRSYATLVEHYTAMTVSYRRFPGLQQELETFLGSLPDGPVLDLGCGAGRDAQLTAATGRTVILADVTLELLTVTAARLGTRSAVCGDALALPLRSDRFAGIIASGVLLHLPKPYTAAALAGIRRTLMPGGKALVSMKHGGQDGWRSTDDFPAPRWFTYFAPAEFADVCRAVGLRVTQLDKSARKDWFTATTVRP</sequence>
<dbReference type="Proteomes" id="UP000248627">
    <property type="component" value="Unassembled WGS sequence"/>
</dbReference>
<keyword evidence="1" id="KW-0489">Methyltransferase</keyword>
<dbReference type="AlphaFoldDB" id="A0A2W2DSW4"/>
<dbReference type="EMBL" id="POTX01000012">
    <property type="protein sequence ID" value="PZG00197.1"/>
    <property type="molecule type" value="Genomic_DNA"/>
</dbReference>
<dbReference type="PANTHER" id="PTHR43464:SF19">
    <property type="entry name" value="UBIQUINONE BIOSYNTHESIS O-METHYLTRANSFERASE, MITOCHONDRIAL"/>
    <property type="match status" value="1"/>
</dbReference>
<evidence type="ECO:0000313" key="4">
    <source>
        <dbReference type="EMBL" id="PZG00197.1"/>
    </source>
</evidence>
<reference evidence="4 5" key="1">
    <citation type="submission" date="2018-01" db="EMBL/GenBank/DDBJ databases">
        <title>Draft genome sequence of Jishengella endophytica.</title>
        <authorList>
            <person name="Sahin N."/>
            <person name="Ay H."/>
            <person name="Saygin H."/>
        </authorList>
    </citation>
    <scope>NUCLEOTIDE SEQUENCE [LARGE SCALE GENOMIC DNA]</scope>
    <source>
        <strain evidence="4 5">DSM 45430</strain>
    </source>
</reference>
<protein>
    <submittedName>
        <fullName evidence="4">Uncharacterized protein</fullName>
    </submittedName>
</protein>